<evidence type="ECO:0000313" key="3">
    <source>
        <dbReference type="EMBL" id="MEK9501631.1"/>
    </source>
</evidence>
<feature type="compositionally biased region" description="Polar residues" evidence="1">
    <location>
        <begin position="41"/>
        <end position="54"/>
    </location>
</feature>
<organism evidence="3 4">
    <name type="scientific">Gaopeijia maritima</name>
    <dbReference type="NCBI Taxonomy" id="3119007"/>
    <lineage>
        <taxon>Bacteria</taxon>
        <taxon>Pseudomonadati</taxon>
        <taxon>Gemmatimonadota</taxon>
        <taxon>Longimicrobiia</taxon>
        <taxon>Gaopeijiales</taxon>
        <taxon>Gaopeijiaceae</taxon>
        <taxon>Gaopeijia</taxon>
    </lineage>
</organism>
<evidence type="ECO:0000313" key="4">
    <source>
        <dbReference type="Proteomes" id="UP001484239"/>
    </source>
</evidence>
<dbReference type="Proteomes" id="UP001484239">
    <property type="component" value="Unassembled WGS sequence"/>
</dbReference>
<dbReference type="RefSeq" id="WP_405287093.1">
    <property type="nucleotide sequence ID" value="NZ_JBBHLI010000006.1"/>
</dbReference>
<dbReference type="EMBL" id="JBBHLI010000006">
    <property type="protein sequence ID" value="MEK9501631.1"/>
    <property type="molecule type" value="Genomic_DNA"/>
</dbReference>
<comment type="caution">
    <text evidence="3">The sequence shown here is derived from an EMBL/GenBank/DDBJ whole genome shotgun (WGS) entry which is preliminary data.</text>
</comment>
<reference evidence="3 4" key="1">
    <citation type="submission" date="2024-02" db="EMBL/GenBank/DDBJ databases">
        <title>A novel Gemmatimonadota bacterium.</title>
        <authorList>
            <person name="Du Z.-J."/>
            <person name="Ye Y.-Q."/>
        </authorList>
    </citation>
    <scope>NUCLEOTIDE SEQUENCE [LARGE SCALE GENOMIC DNA]</scope>
    <source>
        <strain evidence="3 4">DH-20</strain>
    </source>
</reference>
<accession>A0ABU9EA56</accession>
<protein>
    <submittedName>
        <fullName evidence="3">Transposase zinc-binding domain-containing protein</fullName>
    </submittedName>
</protein>
<keyword evidence="4" id="KW-1185">Reference proteome</keyword>
<dbReference type="InterPro" id="IPR026889">
    <property type="entry name" value="Zn_Tnp"/>
</dbReference>
<gene>
    <name evidence="3" type="ORF">WI372_11625</name>
</gene>
<sequence>MPARQRRPSAQSPQVATVGIARERRAKRGTKGARPGPVSTRLHTSLDTTQSTCTHPADPEWVHGFRRGVAAELEPHWRKRAHRMRQCGEAAVQMLCTACRQAHFFPVRCSARTCPTCSRRGAAAMADRLLERMVSHDLLMESEPWDGPGTPRTWVHGDSKGRGWKMVTLTSPAPGSETDRFHPDALANSVQRVRKAIGRWWRATEWGRQVRDTGGRRKRARRDTSYIATVEVAPGGMVHAHLLVYGEYIGQSELAAAWADCLQLDEVIVDVRRVNPEDPARGIREALKYATKGEGTRERQVSRAASVERAFAGVRRVSIAGALRRVRGRSVDSNGEDVKPEDFHDETDAACGGCGTTGEWSWKGVRPHIAVAINGGWGAVRKPDHPLRALQTTGGRQSAASRSLPLAR</sequence>
<evidence type="ECO:0000259" key="2">
    <source>
        <dbReference type="Pfam" id="PF14319"/>
    </source>
</evidence>
<evidence type="ECO:0000256" key="1">
    <source>
        <dbReference type="SAM" id="MobiDB-lite"/>
    </source>
</evidence>
<feature type="region of interest" description="Disordered" evidence="1">
    <location>
        <begin position="1"/>
        <end position="55"/>
    </location>
</feature>
<feature type="compositionally biased region" description="Polar residues" evidence="1">
    <location>
        <begin position="390"/>
        <end position="401"/>
    </location>
</feature>
<feature type="domain" description="Transposase zinc-binding" evidence="2">
    <location>
        <begin position="71"/>
        <end position="135"/>
    </location>
</feature>
<proteinExistence type="predicted"/>
<feature type="region of interest" description="Disordered" evidence="1">
    <location>
        <begin position="388"/>
        <end position="408"/>
    </location>
</feature>
<name>A0ABU9EA56_9BACT</name>
<dbReference type="Pfam" id="PF14319">
    <property type="entry name" value="Zn_Tnp_IS91"/>
    <property type="match status" value="1"/>
</dbReference>